<proteinExistence type="predicted"/>
<evidence type="ECO:0000256" key="2">
    <source>
        <dbReference type="ARBA" id="ARBA00022525"/>
    </source>
</evidence>
<dbReference type="Pfam" id="PF14449">
    <property type="entry name" value="PT-TG"/>
    <property type="match status" value="1"/>
</dbReference>
<evidence type="ECO:0000313" key="5">
    <source>
        <dbReference type="EMBL" id="MDL4842129.1"/>
    </source>
</evidence>
<accession>A0ABT7L8E4</accession>
<dbReference type="EMBL" id="JASTZU010000057">
    <property type="protein sequence ID" value="MDL4842129.1"/>
    <property type="molecule type" value="Genomic_DNA"/>
</dbReference>
<gene>
    <name evidence="5" type="ORF">QQS35_16950</name>
</gene>
<dbReference type="InterPro" id="IPR027797">
    <property type="entry name" value="PT-TG_dom"/>
</dbReference>
<protein>
    <submittedName>
        <fullName evidence="5">Pre-toxin TG domain-containing protein</fullName>
    </submittedName>
</protein>
<comment type="subcellular location">
    <subcellularLocation>
        <location evidence="1">Secreted</location>
    </subcellularLocation>
</comment>
<evidence type="ECO:0000256" key="3">
    <source>
        <dbReference type="SAM" id="Phobius"/>
    </source>
</evidence>
<keyword evidence="3" id="KW-1133">Transmembrane helix</keyword>
<keyword evidence="6" id="KW-1185">Reference proteome</keyword>
<keyword evidence="2" id="KW-0964">Secreted</keyword>
<evidence type="ECO:0000259" key="4">
    <source>
        <dbReference type="Pfam" id="PF14449"/>
    </source>
</evidence>
<keyword evidence="3" id="KW-0812">Transmembrane</keyword>
<dbReference type="Proteomes" id="UP001235343">
    <property type="component" value="Unassembled WGS sequence"/>
</dbReference>
<comment type="caution">
    <text evidence="5">The sequence shown here is derived from an EMBL/GenBank/DDBJ whole genome shotgun (WGS) entry which is preliminary data.</text>
</comment>
<organism evidence="5 6">
    <name type="scientific">Aquibacillus rhizosphaerae</name>
    <dbReference type="NCBI Taxonomy" id="3051431"/>
    <lineage>
        <taxon>Bacteria</taxon>
        <taxon>Bacillati</taxon>
        <taxon>Bacillota</taxon>
        <taxon>Bacilli</taxon>
        <taxon>Bacillales</taxon>
        <taxon>Bacillaceae</taxon>
        <taxon>Aquibacillus</taxon>
    </lineage>
</organism>
<name>A0ABT7L8E4_9BACI</name>
<feature type="domain" description="Pre-toxin TG" evidence="4">
    <location>
        <begin position="2"/>
        <end position="57"/>
    </location>
</feature>
<dbReference type="RefSeq" id="WP_285933412.1">
    <property type="nucleotide sequence ID" value="NZ_JASTZU010000057.1"/>
</dbReference>
<evidence type="ECO:0000313" key="6">
    <source>
        <dbReference type="Proteomes" id="UP001235343"/>
    </source>
</evidence>
<feature type="transmembrane region" description="Helical" evidence="3">
    <location>
        <begin position="30"/>
        <end position="49"/>
    </location>
</feature>
<keyword evidence="3" id="KW-0472">Membrane</keyword>
<reference evidence="5 6" key="1">
    <citation type="submission" date="2023-06" db="EMBL/GenBank/DDBJ databases">
        <title>Aquibacillus rhizosphaerae LR5S19.</title>
        <authorList>
            <person name="Sun J.-Q."/>
        </authorList>
    </citation>
    <scope>NUCLEOTIDE SEQUENCE [LARGE SCALE GENOMIC DNA]</scope>
    <source>
        <strain evidence="5 6">LR5S19</strain>
    </source>
</reference>
<sequence>MGEFTGYYDYLRVRDGVDPITGVELTAGQLVTYAAMAAASFIPIVGWAGRLARSGKGIYSGGKGKQYSLERFGRL</sequence>
<evidence type="ECO:0000256" key="1">
    <source>
        <dbReference type="ARBA" id="ARBA00004613"/>
    </source>
</evidence>